<evidence type="ECO:0000256" key="9">
    <source>
        <dbReference type="ARBA" id="ARBA00022786"/>
    </source>
</evidence>
<feature type="domain" description="USP" evidence="14">
    <location>
        <begin position="89"/>
        <end position="426"/>
    </location>
</feature>
<organism evidence="15 16">
    <name type="scientific">Acanthosepion pharaonis</name>
    <name type="common">Pharaoh cuttlefish</name>
    <name type="synonym">Sepia pharaonis</name>
    <dbReference type="NCBI Taxonomy" id="158019"/>
    <lineage>
        <taxon>Eukaryota</taxon>
        <taxon>Metazoa</taxon>
        <taxon>Spiralia</taxon>
        <taxon>Lophotrochozoa</taxon>
        <taxon>Mollusca</taxon>
        <taxon>Cephalopoda</taxon>
        <taxon>Coleoidea</taxon>
        <taxon>Decapodiformes</taxon>
        <taxon>Sepiida</taxon>
        <taxon>Sepiina</taxon>
        <taxon>Sepiidae</taxon>
        <taxon>Acanthosepion</taxon>
    </lineage>
</organism>
<sequence>MPSKQQLDKEAWGWIDTTEPNEVTLEHVKYAYHINLQACEAGTCKRNCRGNPFCLNGIGERMWLGQIDERKWHDIEDPNHERRSLNSFVGLKNLGATCYVNTFLQLWFHNPEVRRAVYQWRSRDEPPPQSPIDSEWTPSSICGHLQLIFALLEFSKQRYIDPSNFIKHLGLNTAQQQDAQEFSKLFLSLLEETLMQSDNPKIKNVIEEQFSGEYTYITCCSQCGGKSKTPSKFYELDLNIRGTKTLHESLKEFLQEEKLEGDNKYMCLQCKTKQNAIRIIQLQKLPPVLNLQLLRFVFDKQTGQKKKLNSYIQFPEVLDMTEYVKAPGVEVSLPVIYDLSAVLIHRGISAYSGHYIAHIKDRTTQAWYKFNDEETERMQGRNLHLGNEDEVHIQGGSSLAAKNKAPKSTKGYHSSKNAYMLVYTKRKLGQQPISQPFEDVWNEDIIPPHIREYVSMDNKRFENWIQELVNMRDQSVESGREQQEEIRYVYYSLVPKGNCINVLEWLSLDWLSRWLTDPLKAQAINHESFLCSHSRRRGPPNCCQHGAPQLASFAHPWPETFAGTKDICPHRFASHNKCLQKPLRARCAVLTAGACHVAWSAWPMDHVGSHSLK</sequence>
<dbReference type="Gene3D" id="3.90.70.10">
    <property type="entry name" value="Cysteine proteinases"/>
    <property type="match status" value="1"/>
</dbReference>
<reference evidence="15" key="1">
    <citation type="submission" date="2021-01" db="EMBL/GenBank/DDBJ databases">
        <authorList>
            <person name="Li R."/>
            <person name="Bekaert M."/>
        </authorList>
    </citation>
    <scope>NUCLEOTIDE SEQUENCE</scope>
    <source>
        <strain evidence="15">Farmed</strain>
    </source>
</reference>
<evidence type="ECO:0000313" key="16">
    <source>
        <dbReference type="Proteomes" id="UP000597762"/>
    </source>
</evidence>
<comment type="similarity">
    <text evidence="4">Belongs to the peptidase C19 family.</text>
</comment>
<dbReference type="GO" id="GO:0004843">
    <property type="term" value="F:cysteine-type deubiquitinase activity"/>
    <property type="evidence" value="ECO:0007669"/>
    <property type="project" value="UniProtKB-EC"/>
</dbReference>
<dbReference type="EMBL" id="CAHIKZ030002031">
    <property type="protein sequence ID" value="CAE1279833.1"/>
    <property type="molecule type" value="Genomic_DNA"/>
</dbReference>
<evidence type="ECO:0000256" key="3">
    <source>
        <dbReference type="ARBA" id="ARBA00004496"/>
    </source>
</evidence>
<evidence type="ECO:0000256" key="1">
    <source>
        <dbReference type="ARBA" id="ARBA00000707"/>
    </source>
</evidence>
<keyword evidence="7" id="KW-0645">Protease</keyword>
<protein>
    <recommendedName>
        <fullName evidence="13">Ubiquitin carboxyl-terminal hydrolase 48</fullName>
        <ecNumber evidence="5">3.4.19.12</ecNumber>
    </recommendedName>
</protein>
<dbReference type="GO" id="GO:0016579">
    <property type="term" value="P:protein deubiquitination"/>
    <property type="evidence" value="ECO:0007669"/>
    <property type="project" value="InterPro"/>
</dbReference>
<dbReference type="SUPFAM" id="SSF54001">
    <property type="entry name" value="Cysteine proteinases"/>
    <property type="match status" value="1"/>
</dbReference>
<evidence type="ECO:0000256" key="5">
    <source>
        <dbReference type="ARBA" id="ARBA00012759"/>
    </source>
</evidence>
<dbReference type="OrthoDB" id="289038at2759"/>
<dbReference type="InterPro" id="IPR018200">
    <property type="entry name" value="USP_CS"/>
</dbReference>
<dbReference type="InterPro" id="IPR033841">
    <property type="entry name" value="Pep_USP48"/>
</dbReference>
<dbReference type="PANTHER" id="PTHR24006">
    <property type="entry name" value="UBIQUITIN CARBOXYL-TERMINAL HYDROLASE"/>
    <property type="match status" value="1"/>
</dbReference>
<dbReference type="PANTHER" id="PTHR24006:SF722">
    <property type="entry name" value="UBIQUITIN CARBOXYL-TERMINAL HYDROLASE 48"/>
    <property type="match status" value="1"/>
</dbReference>
<evidence type="ECO:0000256" key="10">
    <source>
        <dbReference type="ARBA" id="ARBA00022801"/>
    </source>
</evidence>
<evidence type="ECO:0000259" key="14">
    <source>
        <dbReference type="PROSITE" id="PS50235"/>
    </source>
</evidence>
<dbReference type="PROSITE" id="PS50235">
    <property type="entry name" value="USP_3"/>
    <property type="match status" value="1"/>
</dbReference>
<evidence type="ECO:0000313" key="15">
    <source>
        <dbReference type="EMBL" id="CAE1279833.1"/>
    </source>
</evidence>
<dbReference type="PROSITE" id="PS00973">
    <property type="entry name" value="USP_2"/>
    <property type="match status" value="1"/>
</dbReference>
<dbReference type="InterPro" id="IPR028889">
    <property type="entry name" value="USP"/>
</dbReference>
<evidence type="ECO:0000256" key="2">
    <source>
        <dbReference type="ARBA" id="ARBA00004123"/>
    </source>
</evidence>
<dbReference type="FunFam" id="3.90.70.10:FF:000029">
    <property type="entry name" value="ubiquitin carboxyl-terminal hydrolase 48 isoform X1"/>
    <property type="match status" value="1"/>
</dbReference>
<dbReference type="Pfam" id="PF00443">
    <property type="entry name" value="UCH"/>
    <property type="match status" value="1"/>
</dbReference>
<keyword evidence="9" id="KW-0833">Ubl conjugation pathway</keyword>
<dbReference type="GO" id="GO:0005829">
    <property type="term" value="C:cytosol"/>
    <property type="evidence" value="ECO:0007669"/>
    <property type="project" value="TreeGrafter"/>
</dbReference>
<evidence type="ECO:0000256" key="4">
    <source>
        <dbReference type="ARBA" id="ARBA00009085"/>
    </source>
</evidence>
<evidence type="ECO:0000256" key="6">
    <source>
        <dbReference type="ARBA" id="ARBA00022490"/>
    </source>
</evidence>
<dbReference type="InterPro" id="IPR001394">
    <property type="entry name" value="Peptidase_C19_UCH"/>
</dbReference>
<evidence type="ECO:0000256" key="13">
    <source>
        <dbReference type="ARBA" id="ARBA00035173"/>
    </source>
</evidence>
<dbReference type="GO" id="GO:0005634">
    <property type="term" value="C:nucleus"/>
    <property type="evidence" value="ECO:0007669"/>
    <property type="project" value="UniProtKB-SubCell"/>
</dbReference>
<keyword evidence="8" id="KW-0677">Repeat</keyword>
<dbReference type="InterPro" id="IPR050164">
    <property type="entry name" value="Peptidase_C19"/>
</dbReference>
<evidence type="ECO:0000256" key="8">
    <source>
        <dbReference type="ARBA" id="ARBA00022737"/>
    </source>
</evidence>
<gene>
    <name evidence="15" type="ORF">SPHA_41994</name>
</gene>
<comment type="subcellular location">
    <subcellularLocation>
        <location evidence="3">Cytoplasm</location>
    </subcellularLocation>
    <subcellularLocation>
        <location evidence="2">Nucleus</location>
    </subcellularLocation>
</comment>
<proteinExistence type="inferred from homology"/>
<dbReference type="GO" id="GO:0006508">
    <property type="term" value="P:proteolysis"/>
    <property type="evidence" value="ECO:0007669"/>
    <property type="project" value="UniProtKB-KW"/>
</dbReference>
<dbReference type="AlphaFoldDB" id="A0A812CUU2"/>
<keyword evidence="6" id="KW-0963">Cytoplasm</keyword>
<keyword evidence="11" id="KW-0788">Thiol protease</keyword>
<keyword evidence="10 15" id="KW-0378">Hydrolase</keyword>
<accession>A0A812CUU2</accession>
<name>A0A812CUU2_ACAPH</name>
<keyword evidence="12" id="KW-0539">Nucleus</keyword>
<evidence type="ECO:0000256" key="11">
    <source>
        <dbReference type="ARBA" id="ARBA00022807"/>
    </source>
</evidence>
<dbReference type="InterPro" id="IPR038765">
    <property type="entry name" value="Papain-like_cys_pep_sf"/>
</dbReference>
<evidence type="ECO:0000256" key="12">
    <source>
        <dbReference type="ARBA" id="ARBA00023242"/>
    </source>
</evidence>
<comment type="catalytic activity">
    <reaction evidence="1">
        <text>Thiol-dependent hydrolysis of ester, thioester, amide, peptide and isopeptide bonds formed by the C-terminal Gly of ubiquitin (a 76-residue protein attached to proteins as an intracellular targeting signal).</text>
        <dbReference type="EC" id="3.4.19.12"/>
    </reaction>
</comment>
<keyword evidence="16" id="KW-1185">Reference proteome</keyword>
<dbReference type="CDD" id="cd02668">
    <property type="entry name" value="Peptidase_C19L"/>
    <property type="match status" value="1"/>
</dbReference>
<dbReference type="Proteomes" id="UP000597762">
    <property type="component" value="Unassembled WGS sequence"/>
</dbReference>
<evidence type="ECO:0000256" key="7">
    <source>
        <dbReference type="ARBA" id="ARBA00022670"/>
    </source>
</evidence>
<comment type="caution">
    <text evidence="15">The sequence shown here is derived from an EMBL/GenBank/DDBJ whole genome shotgun (WGS) entry which is preliminary data.</text>
</comment>
<dbReference type="EC" id="3.4.19.12" evidence="5"/>